<evidence type="ECO:0000313" key="5">
    <source>
        <dbReference type="Proteomes" id="UP000037460"/>
    </source>
</evidence>
<keyword evidence="1" id="KW-0106">Calcium</keyword>
<dbReference type="PANTHER" id="PTHR19972:SF10">
    <property type="entry name" value="CALBINDIN-32"/>
    <property type="match status" value="1"/>
</dbReference>
<dbReference type="AlphaFoldDB" id="A0A0M0K2V8"/>
<evidence type="ECO:0000259" key="3">
    <source>
        <dbReference type="PROSITE" id="PS50222"/>
    </source>
</evidence>
<dbReference type="PROSITE" id="PS50222">
    <property type="entry name" value="EF_HAND_2"/>
    <property type="match status" value="3"/>
</dbReference>
<feature type="compositionally biased region" description="Basic residues" evidence="2">
    <location>
        <begin position="1"/>
        <end position="18"/>
    </location>
</feature>
<dbReference type="PROSITE" id="PS00018">
    <property type="entry name" value="EF_HAND_1"/>
    <property type="match status" value="3"/>
</dbReference>
<evidence type="ECO:0000313" key="4">
    <source>
        <dbReference type="EMBL" id="KOO33144.1"/>
    </source>
</evidence>
<dbReference type="GO" id="GO:0051480">
    <property type="term" value="P:regulation of cytosolic calcium ion concentration"/>
    <property type="evidence" value="ECO:0007669"/>
    <property type="project" value="TreeGrafter"/>
</dbReference>
<feature type="domain" description="EF-hand" evidence="3">
    <location>
        <begin position="31"/>
        <end position="66"/>
    </location>
</feature>
<dbReference type="Pfam" id="PF13499">
    <property type="entry name" value="EF-hand_7"/>
    <property type="match status" value="1"/>
</dbReference>
<dbReference type="Gene3D" id="1.10.238.10">
    <property type="entry name" value="EF-hand"/>
    <property type="match status" value="2"/>
</dbReference>
<name>A0A0M0K2V8_9EUKA</name>
<dbReference type="PANTHER" id="PTHR19972">
    <property type="entry name" value="CALBINDIN"/>
    <property type="match status" value="1"/>
</dbReference>
<accession>A0A0M0K2V8</accession>
<dbReference type="InterPro" id="IPR011992">
    <property type="entry name" value="EF-hand-dom_pair"/>
</dbReference>
<dbReference type="InterPro" id="IPR018247">
    <property type="entry name" value="EF_Hand_1_Ca_BS"/>
</dbReference>
<dbReference type="Pfam" id="PF00036">
    <property type="entry name" value="EF-hand_1"/>
    <property type="match status" value="1"/>
</dbReference>
<dbReference type="Proteomes" id="UP000037460">
    <property type="component" value="Unassembled WGS sequence"/>
</dbReference>
<evidence type="ECO:0000256" key="2">
    <source>
        <dbReference type="SAM" id="MobiDB-lite"/>
    </source>
</evidence>
<dbReference type="EMBL" id="JWZX01001588">
    <property type="protein sequence ID" value="KOO33144.1"/>
    <property type="molecule type" value="Genomic_DNA"/>
</dbReference>
<dbReference type="GO" id="GO:0005509">
    <property type="term" value="F:calcium ion binding"/>
    <property type="evidence" value="ECO:0007669"/>
    <property type="project" value="InterPro"/>
</dbReference>
<gene>
    <name evidence="4" type="ORF">Ctob_009818</name>
</gene>
<comment type="caution">
    <text evidence="4">The sequence shown here is derived from an EMBL/GenBank/DDBJ whole genome shotgun (WGS) entry which is preliminary data.</text>
</comment>
<feature type="domain" description="EF-hand" evidence="3">
    <location>
        <begin position="116"/>
        <end position="145"/>
    </location>
</feature>
<dbReference type="SMART" id="SM00054">
    <property type="entry name" value="EFh"/>
    <property type="match status" value="3"/>
</dbReference>
<evidence type="ECO:0000256" key="1">
    <source>
        <dbReference type="ARBA" id="ARBA00022837"/>
    </source>
</evidence>
<dbReference type="GO" id="GO:0005634">
    <property type="term" value="C:nucleus"/>
    <property type="evidence" value="ECO:0007669"/>
    <property type="project" value="TreeGrafter"/>
</dbReference>
<dbReference type="InterPro" id="IPR002048">
    <property type="entry name" value="EF_hand_dom"/>
</dbReference>
<dbReference type="SUPFAM" id="SSF47473">
    <property type="entry name" value="EF-hand"/>
    <property type="match status" value="1"/>
</dbReference>
<organism evidence="4 5">
    <name type="scientific">Chrysochromulina tobinii</name>
    <dbReference type="NCBI Taxonomy" id="1460289"/>
    <lineage>
        <taxon>Eukaryota</taxon>
        <taxon>Haptista</taxon>
        <taxon>Haptophyta</taxon>
        <taxon>Prymnesiophyceae</taxon>
        <taxon>Prymnesiales</taxon>
        <taxon>Chrysochromulinaceae</taxon>
        <taxon>Chrysochromulina</taxon>
    </lineage>
</organism>
<dbReference type="InterPro" id="IPR051001">
    <property type="entry name" value="Calbindin_Ca-bind"/>
</dbReference>
<dbReference type="CDD" id="cd00051">
    <property type="entry name" value="EFh"/>
    <property type="match status" value="1"/>
</dbReference>
<feature type="compositionally biased region" description="Basic and acidic residues" evidence="2">
    <location>
        <begin position="19"/>
        <end position="31"/>
    </location>
</feature>
<sequence length="220" mass="24219">MPPRGGGHHAKAIKAKRRQQQEECKRKKEEEQQQQVDRYMTEYDKDGSGVLDKEEFTALLKAVFASYADAINGDVIDKLIKSCESQGGITKENISRVTRKYAAYLKEMAAAATARESIFNRFDTDGDGTISKQEMLPILKLCAKMIKGVPENEVDMGDVDAVFSAADSDHSGSIDTEEFKIALASWKESMADVDWVALEKLAKEEDVKAAAAKSSACSVL</sequence>
<feature type="domain" description="EF-hand" evidence="3">
    <location>
        <begin position="154"/>
        <end position="189"/>
    </location>
</feature>
<protein>
    <recommendedName>
        <fullName evidence="3">EF-hand domain-containing protein</fullName>
    </recommendedName>
</protein>
<reference evidence="5" key="1">
    <citation type="journal article" date="2015" name="PLoS Genet.">
        <title>Genome Sequence and Transcriptome Analyses of Chrysochromulina tobin: Metabolic Tools for Enhanced Algal Fitness in the Prominent Order Prymnesiales (Haptophyceae).</title>
        <authorList>
            <person name="Hovde B.T."/>
            <person name="Deodato C.R."/>
            <person name="Hunsperger H.M."/>
            <person name="Ryken S.A."/>
            <person name="Yost W."/>
            <person name="Jha R.K."/>
            <person name="Patterson J."/>
            <person name="Monnat R.J. Jr."/>
            <person name="Barlow S.B."/>
            <person name="Starkenburg S.R."/>
            <person name="Cattolico R.A."/>
        </authorList>
    </citation>
    <scope>NUCLEOTIDE SEQUENCE</scope>
    <source>
        <strain evidence="5">CCMP291</strain>
    </source>
</reference>
<proteinExistence type="predicted"/>
<dbReference type="GO" id="GO:0005829">
    <property type="term" value="C:cytosol"/>
    <property type="evidence" value="ECO:0007669"/>
    <property type="project" value="TreeGrafter"/>
</dbReference>
<keyword evidence="5" id="KW-1185">Reference proteome</keyword>
<feature type="region of interest" description="Disordered" evidence="2">
    <location>
        <begin position="1"/>
        <end position="35"/>
    </location>
</feature>
<dbReference type="OrthoDB" id="191686at2759"/>